<keyword evidence="2" id="KW-1185">Reference proteome</keyword>
<protein>
    <submittedName>
        <fullName evidence="1">Uncharacterized protein</fullName>
    </submittedName>
</protein>
<evidence type="ECO:0000313" key="1">
    <source>
        <dbReference type="EMBL" id="PWN21353.1"/>
    </source>
</evidence>
<dbReference type="RefSeq" id="XP_025348513.1">
    <property type="nucleotide sequence ID" value="XM_025489481.1"/>
</dbReference>
<name>A0A316UAB4_9BASI</name>
<dbReference type="Proteomes" id="UP000245942">
    <property type="component" value="Unassembled WGS sequence"/>
</dbReference>
<evidence type="ECO:0000313" key="2">
    <source>
        <dbReference type="Proteomes" id="UP000245942"/>
    </source>
</evidence>
<accession>A0A316UAB4</accession>
<sequence>MAEEERTERKQCLIDQTRGHRTTSYYIDEWPGGSKGLKANSSKRPAARLLNALWV</sequence>
<organism evidence="1 2">
    <name type="scientific">Pseudomicrostroma glucosiphilum</name>
    <dbReference type="NCBI Taxonomy" id="1684307"/>
    <lineage>
        <taxon>Eukaryota</taxon>
        <taxon>Fungi</taxon>
        <taxon>Dikarya</taxon>
        <taxon>Basidiomycota</taxon>
        <taxon>Ustilaginomycotina</taxon>
        <taxon>Exobasidiomycetes</taxon>
        <taxon>Microstromatales</taxon>
        <taxon>Microstromatales incertae sedis</taxon>
        <taxon>Pseudomicrostroma</taxon>
    </lineage>
</organism>
<dbReference type="AlphaFoldDB" id="A0A316UAB4"/>
<gene>
    <name evidence="1" type="ORF">BCV69DRAFT_167895</name>
</gene>
<dbReference type="GeneID" id="37011215"/>
<proteinExistence type="predicted"/>
<dbReference type="EMBL" id="KZ819325">
    <property type="protein sequence ID" value="PWN21353.1"/>
    <property type="molecule type" value="Genomic_DNA"/>
</dbReference>
<reference evidence="1 2" key="1">
    <citation type="journal article" date="2018" name="Mol. Biol. Evol.">
        <title>Broad Genomic Sampling Reveals a Smut Pathogenic Ancestry of the Fungal Clade Ustilaginomycotina.</title>
        <authorList>
            <person name="Kijpornyongpan T."/>
            <person name="Mondo S.J."/>
            <person name="Barry K."/>
            <person name="Sandor L."/>
            <person name="Lee J."/>
            <person name="Lipzen A."/>
            <person name="Pangilinan J."/>
            <person name="LaButti K."/>
            <person name="Hainaut M."/>
            <person name="Henrissat B."/>
            <person name="Grigoriev I.V."/>
            <person name="Spatafora J.W."/>
            <person name="Aime M.C."/>
        </authorList>
    </citation>
    <scope>NUCLEOTIDE SEQUENCE [LARGE SCALE GENOMIC DNA]</scope>
    <source>
        <strain evidence="1 2">MCA 4718</strain>
    </source>
</reference>